<protein>
    <recommendedName>
        <fullName evidence="1">Apple domain-containing protein</fullName>
    </recommendedName>
</protein>
<organism evidence="2 3">
    <name type="scientific">Paramuricea clavata</name>
    <name type="common">Red gorgonian</name>
    <name type="synonym">Violescent sea-whip</name>
    <dbReference type="NCBI Taxonomy" id="317549"/>
    <lineage>
        <taxon>Eukaryota</taxon>
        <taxon>Metazoa</taxon>
        <taxon>Cnidaria</taxon>
        <taxon>Anthozoa</taxon>
        <taxon>Octocorallia</taxon>
        <taxon>Malacalcyonacea</taxon>
        <taxon>Plexauridae</taxon>
        <taxon>Paramuricea</taxon>
    </lineage>
</organism>
<reference evidence="2" key="1">
    <citation type="submission" date="2020-04" db="EMBL/GenBank/DDBJ databases">
        <authorList>
            <person name="Alioto T."/>
            <person name="Alioto T."/>
            <person name="Gomez Garrido J."/>
        </authorList>
    </citation>
    <scope>NUCLEOTIDE SEQUENCE</scope>
    <source>
        <strain evidence="2">A484AB</strain>
    </source>
</reference>
<dbReference type="AlphaFoldDB" id="A0A6S7J9Q3"/>
<dbReference type="OrthoDB" id="10436474at2759"/>
<evidence type="ECO:0000313" key="3">
    <source>
        <dbReference type="Proteomes" id="UP001152795"/>
    </source>
</evidence>
<evidence type="ECO:0000313" key="2">
    <source>
        <dbReference type="EMBL" id="CAB4026851.1"/>
    </source>
</evidence>
<comment type="caution">
    <text evidence="2">The sequence shown here is derived from an EMBL/GenBank/DDBJ whole genome shotgun (WGS) entry which is preliminary data.</text>
</comment>
<sequence length="260" mass="29312">MELSTIFAIFTVLCINSVPSQSSICKKGEDPLVLLNTFNNKVYADGKEITTSIVVASYITNFDITGFCLPSKTRLIAVTNVLDQFPGAFLFGSIRGKLVTNKEWICVEKTSDGDWYQVKYDDRKWPRAHANPAPAVMPNISQNALSISGSPVASSKYHCRFWIGARPTLHELFTRSAYASKLGRNQRLDFHVIQSFLVSGIFECVIRCLDYEECVSMNFEKSEHGHDVLKKCELNSGVKSNFPDHIIMNDNFDYYNIINP</sequence>
<evidence type="ECO:0000259" key="1">
    <source>
        <dbReference type="Pfam" id="PF00024"/>
    </source>
</evidence>
<dbReference type="Proteomes" id="UP001152795">
    <property type="component" value="Unassembled WGS sequence"/>
</dbReference>
<dbReference type="EMBL" id="CACRXK020014448">
    <property type="protein sequence ID" value="CAB4026851.1"/>
    <property type="molecule type" value="Genomic_DNA"/>
</dbReference>
<keyword evidence="3" id="KW-1185">Reference proteome</keyword>
<feature type="domain" description="Apple" evidence="1">
    <location>
        <begin position="185"/>
        <end position="256"/>
    </location>
</feature>
<proteinExistence type="predicted"/>
<dbReference type="InterPro" id="IPR003609">
    <property type="entry name" value="Pan_app"/>
</dbReference>
<name>A0A6S7J9Q3_PARCT</name>
<accession>A0A6S7J9Q3</accession>
<dbReference type="Pfam" id="PF00024">
    <property type="entry name" value="PAN_1"/>
    <property type="match status" value="1"/>
</dbReference>
<gene>
    <name evidence="2" type="ORF">PACLA_8A084917</name>
</gene>